<feature type="region of interest" description="Disordered" evidence="1">
    <location>
        <begin position="1"/>
        <end position="52"/>
    </location>
</feature>
<feature type="compositionally biased region" description="Low complexity" evidence="1">
    <location>
        <begin position="244"/>
        <end position="265"/>
    </location>
</feature>
<evidence type="ECO:0000313" key="2">
    <source>
        <dbReference type="EMBL" id="JAT46369.1"/>
    </source>
</evidence>
<dbReference type="PANTHER" id="PTHR31949">
    <property type="entry name" value="GASTRIC MUCIN-LIKE PROTEIN"/>
    <property type="match status" value="1"/>
</dbReference>
<accession>A0A1D1XVH9</accession>
<feature type="region of interest" description="Disordered" evidence="1">
    <location>
        <begin position="548"/>
        <end position="567"/>
    </location>
</feature>
<feature type="region of interest" description="Disordered" evidence="1">
    <location>
        <begin position="172"/>
        <end position="422"/>
    </location>
</feature>
<dbReference type="PANTHER" id="PTHR31949:SF2">
    <property type="entry name" value="OS05G0480600 PROTEIN"/>
    <property type="match status" value="1"/>
</dbReference>
<evidence type="ECO:0000256" key="1">
    <source>
        <dbReference type="SAM" id="MobiDB-lite"/>
    </source>
</evidence>
<feature type="region of interest" description="Disordered" evidence="1">
    <location>
        <begin position="456"/>
        <end position="499"/>
    </location>
</feature>
<name>A0A1D1XVH9_9ARAE</name>
<feature type="compositionally biased region" description="Polar residues" evidence="1">
    <location>
        <begin position="347"/>
        <end position="367"/>
    </location>
</feature>
<organism evidence="2">
    <name type="scientific">Anthurium amnicola</name>
    <dbReference type="NCBI Taxonomy" id="1678845"/>
    <lineage>
        <taxon>Eukaryota</taxon>
        <taxon>Viridiplantae</taxon>
        <taxon>Streptophyta</taxon>
        <taxon>Embryophyta</taxon>
        <taxon>Tracheophyta</taxon>
        <taxon>Spermatophyta</taxon>
        <taxon>Magnoliopsida</taxon>
        <taxon>Liliopsida</taxon>
        <taxon>Araceae</taxon>
        <taxon>Pothoideae</taxon>
        <taxon>Potheae</taxon>
        <taxon>Anthurium</taxon>
    </lineage>
</organism>
<proteinExistence type="predicted"/>
<feature type="compositionally biased region" description="Low complexity" evidence="1">
    <location>
        <begin position="104"/>
        <end position="125"/>
    </location>
</feature>
<dbReference type="GO" id="GO:0055028">
    <property type="term" value="C:cortical microtubule"/>
    <property type="evidence" value="ECO:0007669"/>
    <property type="project" value="TreeGrafter"/>
</dbReference>
<feature type="compositionally biased region" description="Polar residues" evidence="1">
    <location>
        <begin position="275"/>
        <end position="289"/>
    </location>
</feature>
<feature type="compositionally biased region" description="Polar residues" evidence="1">
    <location>
        <begin position="380"/>
        <end position="389"/>
    </location>
</feature>
<dbReference type="GO" id="GO:0043622">
    <property type="term" value="P:cortical microtubule organization"/>
    <property type="evidence" value="ECO:0007669"/>
    <property type="project" value="TreeGrafter"/>
</dbReference>
<feature type="compositionally biased region" description="Polar residues" evidence="1">
    <location>
        <begin position="486"/>
        <end position="495"/>
    </location>
</feature>
<feature type="compositionally biased region" description="Low complexity" evidence="1">
    <location>
        <begin position="312"/>
        <end position="323"/>
    </location>
</feature>
<reference evidence="2" key="1">
    <citation type="submission" date="2015-07" db="EMBL/GenBank/DDBJ databases">
        <title>Transcriptome Assembly of Anthurium amnicola.</title>
        <authorList>
            <person name="Suzuki J."/>
        </authorList>
    </citation>
    <scope>NUCLEOTIDE SEQUENCE</scope>
</reference>
<dbReference type="AlphaFoldDB" id="A0A1D1XVH9"/>
<protein>
    <submittedName>
        <fullName evidence="2">Uncharacterized protein</fullName>
    </submittedName>
</protein>
<feature type="compositionally biased region" description="Low complexity" evidence="1">
    <location>
        <begin position="172"/>
        <end position="236"/>
    </location>
</feature>
<feature type="non-terminal residue" evidence="2">
    <location>
        <position position="1"/>
    </location>
</feature>
<feature type="region of interest" description="Disordered" evidence="1">
    <location>
        <begin position="85"/>
        <end position="149"/>
    </location>
</feature>
<gene>
    <name evidence="2" type="ORF">g.67367</name>
</gene>
<sequence length="567" mass="60549">QQQQQQRQRRVRGLPAAGVEGGDEGLDLFSKSRRSTSIAAEEESDGQNVPLNVGRISVGSAKLMRNGMDDLLSAADMGKHDYDWLFTPPGSPLPLLDTKDSQLSSVTPVPSNNSSARSVSTTRASRFSVPQIEKNPSPRPARSSSVTRPSICTTYSSSHISSNSNRTSVLNMSMSSVASSRPSTPSNRSTTLPSTRQSAPTLSRPTASRSSTPSKARLTLSSPGHSSRPSTPTSRSQNPATLNSHPSSTVGRSSSRPSTPIRRAPVQPSRPVATRASSVGRNLAASSQNSGSAPRPSSPGPRVKVSTQPIVLPDLPLDAPPNLRTKIPERPASAGRVRPGLPLTVRANLNSNAVPPMNSNGRQSSSPIVKRGRLPDSSPKLHSQSNGQEASLPETQKPILQENVVQKSSKTTTTMESTGFGRTISKSSLDMALRHMDIRQGIGGIRGASLFPQSIRSSAPKAKPARTSDPIRPVSSNCPDTKDNSSDGMSCNGAASENGDTEIESLGRTVIARKHEPDVFESSRYDAILLREDSRNLNWLHSIEDKSDQSPVFDHSFEPLPEPFVLP</sequence>
<dbReference type="EMBL" id="GDJX01021567">
    <property type="protein sequence ID" value="JAT46369.1"/>
    <property type="molecule type" value="Transcribed_RNA"/>
</dbReference>